<gene>
    <name evidence="2" type="ORF">OLEA9_A008157</name>
</gene>
<proteinExistence type="predicted"/>
<dbReference type="PANTHER" id="PTHR36379:SF1">
    <property type="entry name" value="PUTATIVE RECOMBINATION INITIATION DEFECT 1-RELATED"/>
    <property type="match status" value="1"/>
</dbReference>
<dbReference type="Proteomes" id="UP000594638">
    <property type="component" value="Unassembled WGS sequence"/>
</dbReference>
<dbReference type="GO" id="GO:0042803">
    <property type="term" value="F:protein homodimerization activity"/>
    <property type="evidence" value="ECO:0007669"/>
    <property type="project" value="EnsemblPlants"/>
</dbReference>
<organism evidence="2 3">
    <name type="scientific">Olea europaea subsp. europaea</name>
    <dbReference type="NCBI Taxonomy" id="158383"/>
    <lineage>
        <taxon>Eukaryota</taxon>
        <taxon>Viridiplantae</taxon>
        <taxon>Streptophyta</taxon>
        <taxon>Embryophyta</taxon>
        <taxon>Tracheophyta</taxon>
        <taxon>Spermatophyta</taxon>
        <taxon>Magnoliopsida</taxon>
        <taxon>eudicotyledons</taxon>
        <taxon>Gunneridae</taxon>
        <taxon>Pentapetalae</taxon>
        <taxon>asterids</taxon>
        <taxon>lamiids</taxon>
        <taxon>Lamiales</taxon>
        <taxon>Oleaceae</taxon>
        <taxon>Oleeae</taxon>
        <taxon>Olea</taxon>
    </lineage>
</organism>
<keyword evidence="3" id="KW-1185">Reference proteome</keyword>
<dbReference type="PANTHER" id="PTHR36379">
    <property type="entry name" value="PROTEIN PRD1"/>
    <property type="match status" value="1"/>
</dbReference>
<dbReference type="EMBL" id="CACTIH010000006">
    <property type="protein sequence ID" value="CAA2933731.1"/>
    <property type="molecule type" value="Genomic_DNA"/>
</dbReference>
<comment type="caution">
    <text evidence="2">The sequence shown here is derived from an EMBL/GenBank/DDBJ whole genome shotgun (WGS) entry which is preliminary data.</text>
</comment>
<dbReference type="InterPro" id="IPR011989">
    <property type="entry name" value="ARM-like"/>
</dbReference>
<dbReference type="SUPFAM" id="SSF48371">
    <property type="entry name" value="ARM repeat"/>
    <property type="match status" value="1"/>
</dbReference>
<protein>
    <submittedName>
        <fullName evidence="2">PRD1</fullName>
    </submittedName>
</protein>
<feature type="compositionally biased region" description="Pro residues" evidence="1">
    <location>
        <begin position="7"/>
        <end position="20"/>
    </location>
</feature>
<dbReference type="GO" id="GO:0051026">
    <property type="term" value="P:chiasma assembly"/>
    <property type="evidence" value="ECO:0007669"/>
    <property type="project" value="EnsemblPlants"/>
</dbReference>
<reference evidence="2 3" key="1">
    <citation type="submission" date="2019-12" db="EMBL/GenBank/DDBJ databases">
        <authorList>
            <person name="Alioto T."/>
            <person name="Alioto T."/>
            <person name="Gomez Garrido J."/>
        </authorList>
    </citation>
    <scope>NUCLEOTIDE SEQUENCE [LARGE SCALE GENOMIC DNA]</scope>
</reference>
<feature type="region of interest" description="Disordered" evidence="1">
    <location>
        <begin position="1"/>
        <end position="21"/>
    </location>
</feature>
<evidence type="ECO:0000256" key="1">
    <source>
        <dbReference type="SAM" id="MobiDB-lite"/>
    </source>
</evidence>
<dbReference type="InterPro" id="IPR016024">
    <property type="entry name" value="ARM-type_fold"/>
</dbReference>
<name>A0A8S0P6M8_OLEEU</name>
<accession>A0A8S0P6M8</accession>
<dbReference type="GO" id="GO:0042138">
    <property type="term" value="P:meiotic DNA double-strand break formation"/>
    <property type="evidence" value="ECO:0007669"/>
    <property type="project" value="EnsemblPlants"/>
</dbReference>
<dbReference type="OrthoDB" id="2019943at2759"/>
<dbReference type="Gramene" id="OE9A008157T2">
    <property type="protein sequence ID" value="OE9A008157C2"/>
    <property type="gene ID" value="OE9A008157"/>
</dbReference>
<sequence>MYSATSAPPPPPPPLPPPPSCSQGHLSNLILPTAEGGSICLLCLSNLLSNPNSPTVHVSYALSQLFQALSQPLFLRSFLTFHSHFLISPLVSVLSSFDDKPIAKQTIDLIVNICEASNNHSEHNNEDVYKEFVARVSDRLSSGSLAWSRRQLYMLHCLGVLLDNQENIPYACIKDKDSLVLNLVTGLQLASEEIQGEIMFVLYKISLLQYTYMDDHCVDVLFPRCPKLLHLSLEALVKTQSDDVRLNCVAFLTVLARRGFFQSACANYLGCRDALEADNFMQTMESTMDGSPLEVLFAEAVKGPLLSSDSQVQIATLDLILVYLSCNGGSGKEVQVLVEENLADYIFEILRLSGCKDSVINSSILILDLLSTAEQAFRQRLAIGFTTLVSVLSYVAEIPFHPVQCQSLKLISNCVSNCPGIISTSQFEEISTILAGMFKKHVNGEIGMLQETFTLSCSTFVVLMKCSFSLGNTSLSASIRDALNSAFSTCLTMHPEHILHSLYLLKEAYAYAIEDNLTIPINTGLRYFILEICKQQILPWFMTTINEMEEEDIVLGVIETFHSILLQDLDTEARNFTDILVSSSWFSVLFGCLGLFSTEKMKWRVYLMFSSIVDVLLGSDYGQPIRDAAPHLPSDPTDLLFLLGQKTSHNVELVCCQSAVLLILYISALYNDRIADDRLVLASLEQYILLNSDEFFGATASVTLELLVNLYGLYRGFAKMSYQIPYSPEAERILFQLLAENDWDSLSTRIHLTSLKWLFQQEKLCKLLSKQILKLCINNSAGNYIVPYGKTSQNVDLQVIAELISFGDNFGAMILVCLLGELVEDANQEHDIISVVNAITKIIEIAPAASDQLCMYGIGGVLQNINYGSNFHFPEVISSTTLLVFSILRSVHSESISNDEAWVGITIKSMDYMISMVAADGWTEEGLRILIILSLILYHSTNQAMIQASKIILLSAPLVSIINNSVSEACSKGPALLDHDEGTKPGQILVIVLSLIFFSFRSAQAVLPGMVDFQNLLHEGCEVQPLSYVSIRGHDLCKLMHFGSPPVKRIASFCLLQIFTGISDHRSRNQVHLKFRAGYLSSMRAVLEGLIFYGDIRVSRNCSLCLSTLMTWKEVEIESIASAKNNWFRLIIEELVMSLATPSMPSNSFMIQHKPAVNIAISLLKLDQIPPWMTTVFDDSSIVSIIQNMSPNNMSTELVLLFRELLNSGYLKSEHIADLNRVFQACRRHLYTNEFQDTGAEGHKEKACVNLDDLGKARAFLTSLISQSFPYVDLWRSPSWKKQLLEEIELFSKRLMEDEEG</sequence>
<dbReference type="InterPro" id="IPR044968">
    <property type="entry name" value="PRD1"/>
</dbReference>
<dbReference type="Gene3D" id="1.25.10.10">
    <property type="entry name" value="Leucine-rich Repeat Variant"/>
    <property type="match status" value="1"/>
</dbReference>
<evidence type="ECO:0000313" key="3">
    <source>
        <dbReference type="Proteomes" id="UP000594638"/>
    </source>
</evidence>
<evidence type="ECO:0000313" key="2">
    <source>
        <dbReference type="EMBL" id="CAA2933731.1"/>
    </source>
</evidence>